<name>A0ABQ5Q8L1_9BACT</name>
<protein>
    <recommendedName>
        <fullName evidence="3">Outer membrane protein beta-barrel domain-containing protein</fullName>
    </recommendedName>
</protein>
<evidence type="ECO:0000259" key="3">
    <source>
        <dbReference type="Pfam" id="PF13505"/>
    </source>
</evidence>
<evidence type="ECO:0000313" key="4">
    <source>
        <dbReference type="EMBL" id="GLH70753.1"/>
    </source>
</evidence>
<feature type="chain" id="PRO_5045357544" description="Outer membrane protein beta-barrel domain-containing protein" evidence="2">
    <location>
        <begin position="24"/>
        <end position="180"/>
    </location>
</feature>
<evidence type="ECO:0000256" key="1">
    <source>
        <dbReference type="ARBA" id="ARBA00022729"/>
    </source>
</evidence>
<reference evidence="4 5" key="1">
    <citation type="journal article" date="2023" name="Antonie Van Leeuwenhoek">
        <title>Mesoterricola silvestris gen. nov., sp. nov., Mesoterricola sediminis sp. nov., Geothrix oryzae sp. nov., Geothrix edaphica sp. nov., Geothrix rubra sp. nov., and Geothrix limicola sp. nov., six novel members of Acidobacteriota isolated from soils.</title>
        <authorList>
            <person name="Itoh H."/>
            <person name="Sugisawa Y."/>
            <person name="Mise K."/>
            <person name="Xu Z."/>
            <person name="Kuniyasu M."/>
            <person name="Ushijima N."/>
            <person name="Kawano K."/>
            <person name="Kobayashi E."/>
            <person name="Shiratori Y."/>
            <person name="Masuda Y."/>
            <person name="Senoo K."/>
        </authorList>
    </citation>
    <scope>NUCLEOTIDE SEQUENCE [LARGE SCALE GENOMIC DNA]</scope>
    <source>
        <strain evidence="4 5">Red803</strain>
    </source>
</reference>
<dbReference type="Pfam" id="PF13505">
    <property type="entry name" value="OMP_b-brl"/>
    <property type="match status" value="1"/>
</dbReference>
<organism evidence="4 5">
    <name type="scientific">Geothrix rubra</name>
    <dbReference type="NCBI Taxonomy" id="2927977"/>
    <lineage>
        <taxon>Bacteria</taxon>
        <taxon>Pseudomonadati</taxon>
        <taxon>Acidobacteriota</taxon>
        <taxon>Holophagae</taxon>
        <taxon>Holophagales</taxon>
        <taxon>Holophagaceae</taxon>
        <taxon>Geothrix</taxon>
    </lineage>
</organism>
<dbReference type="InterPro" id="IPR027385">
    <property type="entry name" value="Beta-barrel_OMP"/>
</dbReference>
<dbReference type="Gene3D" id="2.40.160.20">
    <property type="match status" value="1"/>
</dbReference>
<dbReference type="EMBL" id="BSDD01000004">
    <property type="protein sequence ID" value="GLH70753.1"/>
    <property type="molecule type" value="Genomic_DNA"/>
</dbReference>
<keyword evidence="1 2" id="KW-0732">Signal</keyword>
<gene>
    <name evidence="4" type="ORF">GETHPA_22860</name>
</gene>
<evidence type="ECO:0000313" key="5">
    <source>
        <dbReference type="Proteomes" id="UP001165089"/>
    </source>
</evidence>
<feature type="domain" description="Outer membrane protein beta-barrel" evidence="3">
    <location>
        <begin position="8"/>
        <end position="180"/>
    </location>
</feature>
<accession>A0ABQ5Q8L1</accession>
<dbReference type="RefSeq" id="WP_285726289.1">
    <property type="nucleotide sequence ID" value="NZ_BSDD01000004.1"/>
</dbReference>
<sequence length="180" mass="19062">MQSLSRFALASLAVAALAAPLKAEEPRFGVQGMVNAPLGDLKDFVDSKPGLGVGVHGTFDLGAGNMIRPRLDFNYFPEATLSGIKNNATNFGLGADYLFFIAGKPEGFYLTGGLSAVRWSFSSEAPGYGKISTDTTKLGVAVGAGYQWNATVGTELRYTYSKIDSNFNADALQAGVTIRF</sequence>
<keyword evidence="5" id="KW-1185">Reference proteome</keyword>
<dbReference type="Proteomes" id="UP001165089">
    <property type="component" value="Unassembled WGS sequence"/>
</dbReference>
<dbReference type="SUPFAM" id="SSF56925">
    <property type="entry name" value="OMPA-like"/>
    <property type="match status" value="1"/>
</dbReference>
<feature type="signal peptide" evidence="2">
    <location>
        <begin position="1"/>
        <end position="23"/>
    </location>
</feature>
<evidence type="ECO:0000256" key="2">
    <source>
        <dbReference type="SAM" id="SignalP"/>
    </source>
</evidence>
<proteinExistence type="predicted"/>
<comment type="caution">
    <text evidence="4">The sequence shown here is derived from an EMBL/GenBank/DDBJ whole genome shotgun (WGS) entry which is preliminary data.</text>
</comment>
<dbReference type="InterPro" id="IPR011250">
    <property type="entry name" value="OMP/PagP_B-barrel"/>
</dbReference>